<keyword evidence="1" id="KW-1133">Transmembrane helix</keyword>
<dbReference type="EMBL" id="DXFZ01000082">
    <property type="protein sequence ID" value="HIW96111.1"/>
    <property type="molecule type" value="Genomic_DNA"/>
</dbReference>
<keyword evidence="1" id="KW-0812">Transmembrane</keyword>
<feature type="transmembrane region" description="Helical" evidence="1">
    <location>
        <begin position="23"/>
        <end position="44"/>
    </location>
</feature>
<dbReference type="AlphaFoldDB" id="A0A9D1RX36"/>
<protein>
    <submittedName>
        <fullName evidence="2">Uncharacterized protein</fullName>
    </submittedName>
</protein>
<proteinExistence type="predicted"/>
<gene>
    <name evidence="2" type="ORF">H9867_06485</name>
</gene>
<organism evidence="2 3">
    <name type="scientific">Candidatus Corynebacterium gallistercoris</name>
    <dbReference type="NCBI Taxonomy" id="2838530"/>
    <lineage>
        <taxon>Bacteria</taxon>
        <taxon>Bacillati</taxon>
        <taxon>Actinomycetota</taxon>
        <taxon>Actinomycetes</taxon>
        <taxon>Mycobacteriales</taxon>
        <taxon>Corynebacteriaceae</taxon>
        <taxon>Corynebacterium</taxon>
    </lineage>
</organism>
<reference evidence="2" key="2">
    <citation type="submission" date="2021-04" db="EMBL/GenBank/DDBJ databases">
        <authorList>
            <person name="Gilroy R."/>
        </authorList>
    </citation>
    <scope>NUCLEOTIDE SEQUENCE</scope>
    <source>
        <strain evidence="2">4376</strain>
    </source>
</reference>
<sequence>MSKVTFDPDEPLLAELSPTRRSVIFPVLELVLITGLIWLVIGWIDAELARMSVSLLGFETVPLTALPAQVDNATAAGLVWLRRGLIVLWLILAWRRCIKHLIFRARSRMVLTDRRLITASGHLRSQIAQIPLHSVVDARAHGSTVAVYIIGQRMPVELHSVPQAKKFVRILRQQIGAL</sequence>
<comment type="caution">
    <text evidence="2">The sequence shown here is derived from an EMBL/GenBank/DDBJ whole genome shotgun (WGS) entry which is preliminary data.</text>
</comment>
<evidence type="ECO:0000313" key="3">
    <source>
        <dbReference type="Proteomes" id="UP000824189"/>
    </source>
</evidence>
<keyword evidence="1" id="KW-0472">Membrane</keyword>
<evidence type="ECO:0000256" key="1">
    <source>
        <dbReference type="SAM" id="Phobius"/>
    </source>
</evidence>
<dbReference type="Proteomes" id="UP000824189">
    <property type="component" value="Unassembled WGS sequence"/>
</dbReference>
<evidence type="ECO:0000313" key="2">
    <source>
        <dbReference type="EMBL" id="HIW96111.1"/>
    </source>
</evidence>
<feature type="transmembrane region" description="Helical" evidence="1">
    <location>
        <begin position="80"/>
        <end position="98"/>
    </location>
</feature>
<accession>A0A9D1RX36</accession>
<name>A0A9D1RX36_9CORY</name>
<reference evidence="2" key="1">
    <citation type="journal article" date="2021" name="PeerJ">
        <title>Extensive microbial diversity within the chicken gut microbiome revealed by metagenomics and culture.</title>
        <authorList>
            <person name="Gilroy R."/>
            <person name="Ravi A."/>
            <person name="Getino M."/>
            <person name="Pursley I."/>
            <person name="Horton D.L."/>
            <person name="Alikhan N.F."/>
            <person name="Baker D."/>
            <person name="Gharbi K."/>
            <person name="Hall N."/>
            <person name="Watson M."/>
            <person name="Adriaenssens E.M."/>
            <person name="Foster-Nyarko E."/>
            <person name="Jarju S."/>
            <person name="Secka A."/>
            <person name="Antonio M."/>
            <person name="Oren A."/>
            <person name="Chaudhuri R.R."/>
            <person name="La Ragione R."/>
            <person name="Hildebrand F."/>
            <person name="Pallen M.J."/>
        </authorList>
    </citation>
    <scope>NUCLEOTIDE SEQUENCE</scope>
    <source>
        <strain evidence="2">4376</strain>
    </source>
</reference>